<dbReference type="AlphaFoldDB" id="A0A848HLJ5"/>
<feature type="compositionally biased region" description="Low complexity" evidence="1">
    <location>
        <begin position="28"/>
        <end position="38"/>
    </location>
</feature>
<feature type="chain" id="PRO_5032913684" description="Secreted protein" evidence="2">
    <location>
        <begin position="24"/>
        <end position="145"/>
    </location>
</feature>
<evidence type="ECO:0000313" key="4">
    <source>
        <dbReference type="Proteomes" id="UP000583752"/>
    </source>
</evidence>
<evidence type="ECO:0000256" key="1">
    <source>
        <dbReference type="SAM" id="MobiDB-lite"/>
    </source>
</evidence>
<gene>
    <name evidence="3" type="ORF">HHL21_13605</name>
</gene>
<keyword evidence="4" id="KW-1185">Reference proteome</keyword>
<name>A0A848HLJ5_9BURK</name>
<feature type="region of interest" description="Disordered" evidence="1">
    <location>
        <begin position="28"/>
        <end position="109"/>
    </location>
</feature>
<reference evidence="3 4" key="1">
    <citation type="submission" date="2020-04" db="EMBL/GenBank/DDBJ databases">
        <title>Massilia sp. RP-1-19 isolated from soil.</title>
        <authorList>
            <person name="Dahal R.H."/>
        </authorList>
    </citation>
    <scope>NUCLEOTIDE SEQUENCE [LARGE SCALE GENOMIC DNA]</scope>
    <source>
        <strain evidence="3 4">RP-1-19</strain>
    </source>
</reference>
<sequence>MGFAKIVTILSVALATAGGPALAQQATAQAKAPEALPLKPDPSKLKKPPLKRRSVQQRIERVPTPAPVVTDGYRPTLNPRGPIIAGQPVPALPPPSPPMPSQINSCDGGGCTDTSGARYTGGVGNTVLDQNGRSCTRTGTTVQCF</sequence>
<feature type="signal peptide" evidence="2">
    <location>
        <begin position="1"/>
        <end position="23"/>
    </location>
</feature>
<organism evidence="3 4">
    <name type="scientific">Massilia polaris</name>
    <dbReference type="NCBI Taxonomy" id="2728846"/>
    <lineage>
        <taxon>Bacteria</taxon>
        <taxon>Pseudomonadati</taxon>
        <taxon>Pseudomonadota</taxon>
        <taxon>Betaproteobacteria</taxon>
        <taxon>Burkholderiales</taxon>
        <taxon>Oxalobacteraceae</taxon>
        <taxon>Telluria group</taxon>
        <taxon>Massilia</taxon>
    </lineage>
</organism>
<keyword evidence="2" id="KW-0732">Signal</keyword>
<dbReference type="EMBL" id="JABBGG010000007">
    <property type="protein sequence ID" value="NML62094.1"/>
    <property type="molecule type" value="Genomic_DNA"/>
</dbReference>
<comment type="caution">
    <text evidence="3">The sequence shown here is derived from an EMBL/GenBank/DDBJ whole genome shotgun (WGS) entry which is preliminary data.</text>
</comment>
<dbReference type="RefSeq" id="WP_169466727.1">
    <property type="nucleotide sequence ID" value="NZ_JABBGG010000007.1"/>
</dbReference>
<evidence type="ECO:0000313" key="3">
    <source>
        <dbReference type="EMBL" id="NML62094.1"/>
    </source>
</evidence>
<proteinExistence type="predicted"/>
<protein>
    <recommendedName>
        <fullName evidence="5">Secreted protein</fullName>
    </recommendedName>
</protein>
<evidence type="ECO:0008006" key="5">
    <source>
        <dbReference type="Google" id="ProtNLM"/>
    </source>
</evidence>
<accession>A0A848HLJ5</accession>
<feature type="compositionally biased region" description="Basic residues" evidence="1">
    <location>
        <begin position="45"/>
        <end position="55"/>
    </location>
</feature>
<evidence type="ECO:0000256" key="2">
    <source>
        <dbReference type="SAM" id="SignalP"/>
    </source>
</evidence>
<dbReference type="Proteomes" id="UP000583752">
    <property type="component" value="Unassembled WGS sequence"/>
</dbReference>
<feature type="compositionally biased region" description="Pro residues" evidence="1">
    <location>
        <begin position="90"/>
        <end position="100"/>
    </location>
</feature>